<feature type="compositionally biased region" description="Basic and acidic residues" evidence="1">
    <location>
        <begin position="682"/>
        <end position="691"/>
    </location>
</feature>
<reference evidence="3" key="2">
    <citation type="submission" date="2017-10" db="EMBL/GenBank/DDBJ databases">
        <title>Ladona fulva Genome sequencing and assembly.</title>
        <authorList>
            <person name="Murali S."/>
            <person name="Richards S."/>
            <person name="Bandaranaike D."/>
            <person name="Bellair M."/>
            <person name="Blankenburg K."/>
            <person name="Chao H."/>
            <person name="Dinh H."/>
            <person name="Doddapaneni H."/>
            <person name="Dugan-Rocha S."/>
            <person name="Elkadiri S."/>
            <person name="Gnanaolivu R."/>
            <person name="Hernandez B."/>
            <person name="Skinner E."/>
            <person name="Javaid M."/>
            <person name="Lee S."/>
            <person name="Li M."/>
            <person name="Ming W."/>
            <person name="Munidasa M."/>
            <person name="Muniz J."/>
            <person name="Nguyen L."/>
            <person name="Hughes D."/>
            <person name="Osuji N."/>
            <person name="Pu L.-L."/>
            <person name="Puazo M."/>
            <person name="Qu C."/>
            <person name="Quiroz J."/>
            <person name="Raj R."/>
            <person name="Weissenberger G."/>
            <person name="Xin Y."/>
            <person name="Zou X."/>
            <person name="Han Y."/>
            <person name="Worley K."/>
            <person name="Muzny D."/>
            <person name="Gibbs R."/>
        </authorList>
    </citation>
    <scope>NUCLEOTIDE SEQUENCE</scope>
    <source>
        <strain evidence="3">Sampled in the wild</strain>
    </source>
</reference>
<dbReference type="PROSITE" id="PS50245">
    <property type="entry name" value="CAP_GLY_2"/>
    <property type="match status" value="1"/>
</dbReference>
<feature type="compositionally biased region" description="Polar residues" evidence="1">
    <location>
        <begin position="779"/>
        <end position="788"/>
    </location>
</feature>
<evidence type="ECO:0000313" key="3">
    <source>
        <dbReference type="EMBL" id="KAG8240328.1"/>
    </source>
</evidence>
<feature type="region of interest" description="Disordered" evidence="1">
    <location>
        <begin position="389"/>
        <end position="417"/>
    </location>
</feature>
<feature type="compositionally biased region" description="Low complexity" evidence="1">
    <location>
        <begin position="661"/>
        <end position="680"/>
    </location>
</feature>
<dbReference type="AlphaFoldDB" id="A0A8K0KYJ0"/>
<dbReference type="Gene3D" id="2.30.30.190">
    <property type="entry name" value="CAP Gly-rich-like domain"/>
    <property type="match status" value="1"/>
</dbReference>
<feature type="compositionally biased region" description="Polar residues" evidence="1">
    <location>
        <begin position="546"/>
        <end position="575"/>
    </location>
</feature>
<protein>
    <recommendedName>
        <fullName evidence="2">CAP-Gly domain-containing protein</fullName>
    </recommendedName>
</protein>
<feature type="region of interest" description="Disordered" evidence="1">
    <location>
        <begin position="339"/>
        <end position="369"/>
    </location>
</feature>
<dbReference type="GO" id="GO:0005813">
    <property type="term" value="C:centrosome"/>
    <property type="evidence" value="ECO:0007669"/>
    <property type="project" value="InterPro"/>
</dbReference>
<sequence length="816" mass="86804">MLNSVPPGESRIPVFRSGIPLAFSGARCRTQLPTRPVRPTALAGLTATRPSPPAVTPSPESPTDSISASRLGCEVLVGGSKPGVLRYFGTLPFDNGLWCGVELHQPEGLNDGSVRGVRLFNCRPLHGVVAPVGKVKLLPGRLEVTVDEEEDGSTPREVAEEEWSGEEEEETPPAELRGGAAACPRTPNIEKESIEEEEDRCPALSPASLPTPHSLRTLDWTRPDHGGCPKEEEGSPAKKRSLRSDSVSSICELTVPAASSTPTSAEKARCSRRNHQSSGAKLEDACACGLGVSKQSSFELDESLGILTPDQMMDFTLEAYGRTPSGEELRVPAEEVRMEVESKDVRDEDPAPLVSDNTPSAATAAPLSRPAQVAPCFVASVTSITSIDPGYQGDGEWSRPASRADNSPSAPSGGNGGLSVDVLKIKFETMTDSDFYSDTGACGTESDADHEEVAGREGAMAPGDRRAQVIDGTLYGGVGGQQGAGGIFGGGHQQPPPRCFAAVMTSSTATTTEEMESSGVFSDLERRTDSSSHGGPPSVSNGGGDSNTEGFIPQRNSSGPFPRPSSAQGITSSAAESDVPQSPLEELPEDPKDVTLVMTDLTRALTPERVEVEQCDSMESTAASTQMDVTLPEEVVDETFIAITSEENPEVTRGLESHEPTPLQTPTVASTTTPASRPSSVNKKESPETPRSRPKTTPTPPKKYKMPKRNVASKIKAMIEAKEEGNKEEVENRRQVRGQTPKKGRWDAIMSKIAEGKAEQRTSRPRLREVKSRVLASIASPQANTSVGAPTDENEPPTRAKKPFASNVTRTRRAET</sequence>
<feature type="compositionally biased region" description="Pro residues" evidence="1">
    <location>
        <begin position="50"/>
        <end position="60"/>
    </location>
</feature>
<dbReference type="PANTHER" id="PTHR13958:SF3">
    <property type="entry name" value="CAP-GLY DOMAIN-CONTAINING PROTEIN-RELATED"/>
    <property type="match status" value="1"/>
</dbReference>
<name>A0A8K0KYJ0_LADFU</name>
<feature type="region of interest" description="Disordered" evidence="1">
    <location>
        <begin position="42"/>
        <end position="67"/>
    </location>
</feature>
<dbReference type="GO" id="GO:0034453">
    <property type="term" value="P:microtubule anchoring"/>
    <property type="evidence" value="ECO:0007669"/>
    <property type="project" value="InterPro"/>
</dbReference>
<evidence type="ECO:0000313" key="4">
    <source>
        <dbReference type="Proteomes" id="UP000792457"/>
    </source>
</evidence>
<comment type="caution">
    <text evidence="3">The sequence shown here is derived from an EMBL/GenBank/DDBJ whole genome shotgun (WGS) entry which is preliminary data.</text>
</comment>
<accession>A0A8K0KYJ0</accession>
<dbReference type="InterPro" id="IPR028750">
    <property type="entry name" value="CEP350/CC187"/>
</dbReference>
<proteinExistence type="predicted"/>
<dbReference type="Proteomes" id="UP000792457">
    <property type="component" value="Unassembled WGS sequence"/>
</dbReference>
<feature type="region of interest" description="Disordered" evidence="1">
    <location>
        <begin position="645"/>
        <end position="746"/>
    </location>
</feature>
<feature type="region of interest" description="Disordered" evidence="1">
    <location>
        <begin position="144"/>
        <end position="276"/>
    </location>
</feature>
<keyword evidence="4" id="KW-1185">Reference proteome</keyword>
<dbReference type="OrthoDB" id="8197859at2759"/>
<dbReference type="InterPro" id="IPR000938">
    <property type="entry name" value="CAP-Gly_domain"/>
</dbReference>
<feature type="region of interest" description="Disordered" evidence="1">
    <location>
        <begin position="506"/>
        <end position="632"/>
    </location>
</feature>
<feature type="compositionally biased region" description="Polar residues" evidence="1">
    <location>
        <begin position="244"/>
        <end position="264"/>
    </location>
</feature>
<feature type="compositionally biased region" description="Basic and acidic residues" evidence="1">
    <location>
        <begin position="717"/>
        <end position="734"/>
    </location>
</feature>
<dbReference type="PANTHER" id="PTHR13958">
    <property type="entry name" value="CENTROSOME-ASSOCIATED PROTEIN 350"/>
    <property type="match status" value="1"/>
</dbReference>
<feature type="compositionally biased region" description="Basic and acidic residues" evidence="1">
    <location>
        <begin position="339"/>
        <end position="349"/>
    </location>
</feature>
<gene>
    <name evidence="3" type="ORF">J437_LFUL000803</name>
</gene>
<dbReference type="EMBL" id="KZ312450">
    <property type="protein sequence ID" value="KAG8240328.1"/>
    <property type="molecule type" value="Genomic_DNA"/>
</dbReference>
<feature type="compositionally biased region" description="Polar residues" evidence="1">
    <location>
        <begin position="617"/>
        <end position="628"/>
    </location>
</feature>
<dbReference type="SUPFAM" id="SSF74924">
    <property type="entry name" value="Cap-Gly domain"/>
    <property type="match status" value="1"/>
</dbReference>
<organism evidence="3 4">
    <name type="scientific">Ladona fulva</name>
    <name type="common">Scarce chaser dragonfly</name>
    <name type="synonym">Libellula fulva</name>
    <dbReference type="NCBI Taxonomy" id="123851"/>
    <lineage>
        <taxon>Eukaryota</taxon>
        <taxon>Metazoa</taxon>
        <taxon>Ecdysozoa</taxon>
        <taxon>Arthropoda</taxon>
        <taxon>Hexapoda</taxon>
        <taxon>Insecta</taxon>
        <taxon>Pterygota</taxon>
        <taxon>Palaeoptera</taxon>
        <taxon>Odonata</taxon>
        <taxon>Epiprocta</taxon>
        <taxon>Anisoptera</taxon>
        <taxon>Libelluloidea</taxon>
        <taxon>Libellulidae</taxon>
        <taxon>Ladona</taxon>
    </lineage>
</organism>
<dbReference type="SMART" id="SM01052">
    <property type="entry name" value="CAP_GLY"/>
    <property type="match status" value="1"/>
</dbReference>
<feature type="region of interest" description="Disordered" evidence="1">
    <location>
        <begin position="776"/>
        <end position="816"/>
    </location>
</feature>
<feature type="compositionally biased region" description="Acidic residues" evidence="1">
    <location>
        <begin position="159"/>
        <end position="172"/>
    </location>
</feature>
<reference evidence="3" key="1">
    <citation type="submission" date="2013-04" db="EMBL/GenBank/DDBJ databases">
        <authorList>
            <person name="Qu J."/>
            <person name="Murali S.C."/>
            <person name="Bandaranaike D."/>
            <person name="Bellair M."/>
            <person name="Blankenburg K."/>
            <person name="Chao H."/>
            <person name="Dinh H."/>
            <person name="Doddapaneni H."/>
            <person name="Downs B."/>
            <person name="Dugan-Rocha S."/>
            <person name="Elkadiri S."/>
            <person name="Gnanaolivu R.D."/>
            <person name="Hernandez B."/>
            <person name="Javaid M."/>
            <person name="Jayaseelan J.C."/>
            <person name="Lee S."/>
            <person name="Li M."/>
            <person name="Ming W."/>
            <person name="Munidasa M."/>
            <person name="Muniz J."/>
            <person name="Nguyen L."/>
            <person name="Ongeri F."/>
            <person name="Osuji N."/>
            <person name="Pu L.-L."/>
            <person name="Puazo M."/>
            <person name="Qu C."/>
            <person name="Quiroz J."/>
            <person name="Raj R."/>
            <person name="Weissenberger G."/>
            <person name="Xin Y."/>
            <person name="Zou X."/>
            <person name="Han Y."/>
            <person name="Richards S."/>
            <person name="Worley K."/>
            <person name="Muzny D."/>
            <person name="Gibbs R."/>
        </authorList>
    </citation>
    <scope>NUCLEOTIDE SEQUENCE</scope>
    <source>
        <strain evidence="3">Sampled in the wild</strain>
    </source>
</reference>
<evidence type="ECO:0000256" key="1">
    <source>
        <dbReference type="SAM" id="MobiDB-lite"/>
    </source>
</evidence>
<feature type="compositionally biased region" description="Basic and acidic residues" evidence="1">
    <location>
        <begin position="219"/>
        <end position="236"/>
    </location>
</feature>
<dbReference type="Pfam" id="PF01302">
    <property type="entry name" value="CAP_GLY"/>
    <property type="match status" value="1"/>
</dbReference>
<dbReference type="InterPro" id="IPR036859">
    <property type="entry name" value="CAP-Gly_dom_sf"/>
</dbReference>
<feature type="region of interest" description="Disordered" evidence="1">
    <location>
        <begin position="437"/>
        <end position="463"/>
    </location>
</feature>
<dbReference type="GO" id="GO:0008017">
    <property type="term" value="F:microtubule binding"/>
    <property type="evidence" value="ECO:0007669"/>
    <property type="project" value="InterPro"/>
</dbReference>
<feature type="domain" description="CAP-Gly" evidence="2">
    <location>
        <begin position="89"/>
        <end position="131"/>
    </location>
</feature>
<evidence type="ECO:0000259" key="2">
    <source>
        <dbReference type="PROSITE" id="PS50245"/>
    </source>
</evidence>